<evidence type="ECO:0000256" key="1">
    <source>
        <dbReference type="ARBA" id="ARBA00009156"/>
    </source>
</evidence>
<accession>A0A4Z0YDC2</accession>
<organism evidence="12 13">
    <name type="scientific">Caproiciproducens galactitolivorans</name>
    <dbReference type="NCBI Taxonomy" id="642589"/>
    <lineage>
        <taxon>Bacteria</taxon>
        <taxon>Bacillati</taxon>
        <taxon>Bacillota</taxon>
        <taxon>Clostridia</taxon>
        <taxon>Eubacteriales</taxon>
        <taxon>Acutalibacteraceae</taxon>
        <taxon>Caproiciproducens</taxon>
    </lineage>
</organism>
<dbReference type="GO" id="GO:0005997">
    <property type="term" value="P:xylulose metabolic process"/>
    <property type="evidence" value="ECO:0007669"/>
    <property type="project" value="InterPro"/>
</dbReference>
<evidence type="ECO:0000259" key="11">
    <source>
        <dbReference type="Pfam" id="PF02782"/>
    </source>
</evidence>
<dbReference type="InterPro" id="IPR000577">
    <property type="entry name" value="Carb_kinase_FGGY"/>
</dbReference>
<feature type="domain" description="Carbohydrate kinase FGGY N-terminal" evidence="10">
    <location>
        <begin position="4"/>
        <end position="247"/>
    </location>
</feature>
<dbReference type="GO" id="GO:0042732">
    <property type="term" value="P:D-xylose metabolic process"/>
    <property type="evidence" value="ECO:0007669"/>
    <property type="project" value="UniProtKB-KW"/>
</dbReference>
<comment type="catalytic activity">
    <reaction evidence="9">
        <text>D-xylulose + ATP = D-xylulose 5-phosphate + ADP + H(+)</text>
        <dbReference type="Rhea" id="RHEA:10964"/>
        <dbReference type="ChEBI" id="CHEBI:15378"/>
        <dbReference type="ChEBI" id="CHEBI:17140"/>
        <dbReference type="ChEBI" id="CHEBI:30616"/>
        <dbReference type="ChEBI" id="CHEBI:57737"/>
        <dbReference type="ChEBI" id="CHEBI:456216"/>
        <dbReference type="EC" id="2.7.1.17"/>
    </reaction>
</comment>
<evidence type="ECO:0000256" key="3">
    <source>
        <dbReference type="ARBA" id="ARBA00022679"/>
    </source>
</evidence>
<keyword evidence="7 9" id="KW-0119">Carbohydrate metabolism</keyword>
<evidence type="ECO:0000313" key="12">
    <source>
        <dbReference type="EMBL" id="TGJ77251.1"/>
    </source>
</evidence>
<keyword evidence="5 8" id="KW-0418">Kinase</keyword>
<comment type="similarity">
    <text evidence="1 8">Belongs to the FGGY kinase family.</text>
</comment>
<keyword evidence="4 9" id="KW-0547">Nucleotide-binding</keyword>
<evidence type="ECO:0000256" key="5">
    <source>
        <dbReference type="ARBA" id="ARBA00022777"/>
    </source>
</evidence>
<dbReference type="EMBL" id="SRMQ01000002">
    <property type="protein sequence ID" value="TGJ77251.1"/>
    <property type="molecule type" value="Genomic_DNA"/>
</dbReference>
<dbReference type="PIRSF" id="PIRSF000538">
    <property type="entry name" value="GlpK"/>
    <property type="match status" value="1"/>
</dbReference>
<dbReference type="InterPro" id="IPR043129">
    <property type="entry name" value="ATPase_NBD"/>
</dbReference>
<dbReference type="PANTHER" id="PTHR43095:SF5">
    <property type="entry name" value="XYLULOSE KINASE"/>
    <property type="match status" value="1"/>
</dbReference>
<keyword evidence="3 8" id="KW-0808">Transferase</keyword>
<evidence type="ECO:0000256" key="9">
    <source>
        <dbReference type="RuleBase" id="RU364073"/>
    </source>
</evidence>
<evidence type="ECO:0000313" key="13">
    <source>
        <dbReference type="Proteomes" id="UP000297714"/>
    </source>
</evidence>
<evidence type="ECO:0000256" key="8">
    <source>
        <dbReference type="RuleBase" id="RU003733"/>
    </source>
</evidence>
<keyword evidence="2 9" id="KW-0859">Xylose metabolism</keyword>
<dbReference type="PROSITE" id="PS00445">
    <property type="entry name" value="FGGY_KINASES_2"/>
    <property type="match status" value="1"/>
</dbReference>
<gene>
    <name evidence="12" type="primary">xylB_1</name>
    <name evidence="9" type="synonym">xylB</name>
    <name evidence="12" type="ORF">CAGA_06200</name>
</gene>
<name>A0A4Z0YDC2_9FIRM</name>
<dbReference type="Pfam" id="PF00370">
    <property type="entry name" value="FGGY_N"/>
    <property type="match status" value="1"/>
</dbReference>
<dbReference type="RefSeq" id="WP_135657595.1">
    <property type="nucleotide sequence ID" value="NZ_SRMQ01000002.1"/>
</dbReference>
<dbReference type="InterPro" id="IPR050406">
    <property type="entry name" value="FGGY_Carb_Kinase"/>
</dbReference>
<dbReference type="Gene3D" id="3.30.420.40">
    <property type="match status" value="2"/>
</dbReference>
<comment type="caution">
    <text evidence="12">The sequence shown here is derived from an EMBL/GenBank/DDBJ whole genome shotgun (WGS) entry which is preliminary data.</text>
</comment>
<reference evidence="12 13" key="1">
    <citation type="submission" date="2019-04" db="EMBL/GenBank/DDBJ databases">
        <authorList>
            <person name="Poehlein A."/>
            <person name="Bengelsdorf F.R."/>
            <person name="Duerre P."/>
            <person name="Daniel R."/>
        </authorList>
    </citation>
    <scope>NUCLEOTIDE SEQUENCE [LARGE SCALE GENOMIC DNA]</scope>
    <source>
        <strain evidence="12 13">BS-1</strain>
    </source>
</reference>
<evidence type="ECO:0000256" key="6">
    <source>
        <dbReference type="ARBA" id="ARBA00022840"/>
    </source>
</evidence>
<dbReference type="InterPro" id="IPR018483">
    <property type="entry name" value="Carb_kinase_FGGY_CS"/>
</dbReference>
<dbReference type="EC" id="2.7.1.17" evidence="9"/>
<dbReference type="NCBIfam" id="TIGR01312">
    <property type="entry name" value="XylB"/>
    <property type="match status" value="1"/>
</dbReference>
<evidence type="ECO:0000259" key="10">
    <source>
        <dbReference type="Pfam" id="PF00370"/>
    </source>
</evidence>
<dbReference type="SUPFAM" id="SSF53067">
    <property type="entry name" value="Actin-like ATPase domain"/>
    <property type="match status" value="2"/>
</dbReference>
<dbReference type="InterPro" id="IPR006000">
    <property type="entry name" value="Xylulokinase"/>
</dbReference>
<protein>
    <recommendedName>
        <fullName evidence="9">Xylulose kinase</fullName>
        <shortName evidence="9">Xylulokinase</shortName>
        <ecNumber evidence="9">2.7.1.17</ecNumber>
    </recommendedName>
</protein>
<sequence>MKTILGIDLGTSSIKAMLLDIDNGVLDVAAQSYTVSIPHANYAEQAPEMWWDAAVTIFKKLKEQHGEAFDSIAAVGFSGQMHGLVITDEHGIPLRPAIIWLDQRSEKQLEEMNQKLRLEEMAQIFHNRAFTGFAFPSLLWVKENEPDIFRKTYKLLHPKDYIRLKMTGNFGTDTSDASASLAFDVGKRDWAWDILKRFELPESIFPACHEATEIAGYITEECAKETGLRAGIPVIYGSGDQPAQSIGNGAVREGLIISNIGTGGQISTYSKKDVYDSGLRTHTFCHSIDKAYTVYGAALCSGMSLNWLKNKVLHIKDYKLMSNMAGEIDSGSDGLIYLPYLSGERTPHMNPKARGMFFGLQLRHDNRHIIRSVMEGVAFSLKDSLQIFDEIGIKGNRIIASGGGASSDVWLQIQADIFEKEVHVSCVKEQACLGACIMAGAGTGIFGSIQEACNRYITFDSKVYYPNMSKMVKYRTSYEIYQELYSRTKDLFEAEVGK</sequence>
<dbReference type="Proteomes" id="UP000297714">
    <property type="component" value="Unassembled WGS sequence"/>
</dbReference>
<dbReference type="Pfam" id="PF02782">
    <property type="entry name" value="FGGY_C"/>
    <property type="match status" value="1"/>
</dbReference>
<dbReference type="OrthoDB" id="9805576at2"/>
<keyword evidence="13" id="KW-1185">Reference proteome</keyword>
<dbReference type="AlphaFoldDB" id="A0A4Z0YDC2"/>
<dbReference type="InterPro" id="IPR018484">
    <property type="entry name" value="FGGY_N"/>
</dbReference>
<dbReference type="PANTHER" id="PTHR43095">
    <property type="entry name" value="SUGAR KINASE"/>
    <property type="match status" value="1"/>
</dbReference>
<evidence type="ECO:0000256" key="2">
    <source>
        <dbReference type="ARBA" id="ARBA00022629"/>
    </source>
</evidence>
<dbReference type="GO" id="GO:0005524">
    <property type="term" value="F:ATP binding"/>
    <property type="evidence" value="ECO:0007669"/>
    <property type="project" value="UniProtKB-KW"/>
</dbReference>
<proteinExistence type="inferred from homology"/>
<feature type="domain" description="Carbohydrate kinase FGGY C-terminal" evidence="11">
    <location>
        <begin position="260"/>
        <end position="441"/>
    </location>
</feature>
<evidence type="ECO:0000256" key="4">
    <source>
        <dbReference type="ARBA" id="ARBA00022741"/>
    </source>
</evidence>
<dbReference type="CDD" id="cd07808">
    <property type="entry name" value="ASKHA_NBD_FGGY_EcXK-like"/>
    <property type="match status" value="1"/>
</dbReference>
<dbReference type="GO" id="GO:0004856">
    <property type="term" value="F:D-xylulokinase activity"/>
    <property type="evidence" value="ECO:0007669"/>
    <property type="project" value="UniProtKB-EC"/>
</dbReference>
<dbReference type="InterPro" id="IPR018485">
    <property type="entry name" value="FGGY_C"/>
</dbReference>
<evidence type="ECO:0000256" key="7">
    <source>
        <dbReference type="ARBA" id="ARBA00023277"/>
    </source>
</evidence>
<keyword evidence="6 9" id="KW-0067">ATP-binding</keyword>